<feature type="region of interest" description="Disordered" evidence="1">
    <location>
        <begin position="33"/>
        <end position="58"/>
    </location>
</feature>
<dbReference type="OrthoDB" id="411251at2759"/>
<proteinExistence type="predicted"/>
<reference evidence="2" key="1">
    <citation type="submission" date="2020-05" db="EMBL/GenBank/DDBJ databases">
        <title>Mycena genomes resolve the evolution of fungal bioluminescence.</title>
        <authorList>
            <person name="Tsai I.J."/>
        </authorList>
    </citation>
    <scope>NUCLEOTIDE SEQUENCE</scope>
    <source>
        <strain evidence="2">110903Hualien_Pintung</strain>
    </source>
</reference>
<accession>A0A8H6SL14</accession>
<comment type="caution">
    <text evidence="2">The sequence shown here is derived from an EMBL/GenBank/DDBJ whole genome shotgun (WGS) entry which is preliminary data.</text>
</comment>
<name>A0A8H6SL14_MYCCL</name>
<dbReference type="Proteomes" id="UP000613580">
    <property type="component" value="Unassembled WGS sequence"/>
</dbReference>
<evidence type="ECO:0000256" key="1">
    <source>
        <dbReference type="SAM" id="MobiDB-lite"/>
    </source>
</evidence>
<organism evidence="2 3">
    <name type="scientific">Mycena chlorophos</name>
    <name type="common">Agaric fungus</name>
    <name type="synonym">Agaricus chlorophos</name>
    <dbReference type="NCBI Taxonomy" id="658473"/>
    <lineage>
        <taxon>Eukaryota</taxon>
        <taxon>Fungi</taxon>
        <taxon>Dikarya</taxon>
        <taxon>Basidiomycota</taxon>
        <taxon>Agaricomycotina</taxon>
        <taxon>Agaricomycetes</taxon>
        <taxon>Agaricomycetidae</taxon>
        <taxon>Agaricales</taxon>
        <taxon>Marasmiineae</taxon>
        <taxon>Mycenaceae</taxon>
        <taxon>Mycena</taxon>
    </lineage>
</organism>
<sequence>MRDPEAKSSVLPQLHKKSEVIVVAPAASNLRWRRWHEPAQPGPTQAPSRQPEDLPSTQSTRTAFILDRFSTNCIITNTYHRLIAPSAARRRPFFDFVARDDEALVRSWLGGVKTCGVNDHGQPSNGGFAYGRFLMSLQGRDSTAVAPVPLPGWRVKPKQSQSSVNNDGETMMVDAIFSAHSDGLDSRV</sequence>
<dbReference type="EMBL" id="JACAZE010000014">
    <property type="protein sequence ID" value="KAF7299785.1"/>
    <property type="molecule type" value="Genomic_DNA"/>
</dbReference>
<keyword evidence="3" id="KW-1185">Reference proteome</keyword>
<evidence type="ECO:0000313" key="2">
    <source>
        <dbReference type="EMBL" id="KAF7299785.1"/>
    </source>
</evidence>
<protein>
    <submittedName>
        <fullName evidence="2">Uncharacterized protein</fullName>
    </submittedName>
</protein>
<dbReference type="AlphaFoldDB" id="A0A8H6SL14"/>
<evidence type="ECO:0000313" key="3">
    <source>
        <dbReference type="Proteomes" id="UP000613580"/>
    </source>
</evidence>
<gene>
    <name evidence="2" type="ORF">HMN09_00984500</name>
</gene>